<sequence>MSTTTYRVKDFGAGVDQRPVEFKETLPLTFICCFCGYVSGKLALLPCFHVVCASCFELCAQGDGDDEDAFRCLRDMKTFKAEHVVWSCSHRYQLEQQRAFRTDGRR</sequence>
<dbReference type="Proteomes" id="UP000821845">
    <property type="component" value="Chromosome 9"/>
</dbReference>
<organism evidence="1 2">
    <name type="scientific">Hyalomma asiaticum</name>
    <name type="common">Tick</name>
    <dbReference type="NCBI Taxonomy" id="266040"/>
    <lineage>
        <taxon>Eukaryota</taxon>
        <taxon>Metazoa</taxon>
        <taxon>Ecdysozoa</taxon>
        <taxon>Arthropoda</taxon>
        <taxon>Chelicerata</taxon>
        <taxon>Arachnida</taxon>
        <taxon>Acari</taxon>
        <taxon>Parasitiformes</taxon>
        <taxon>Ixodida</taxon>
        <taxon>Ixodoidea</taxon>
        <taxon>Ixodidae</taxon>
        <taxon>Hyalomminae</taxon>
        <taxon>Hyalomma</taxon>
    </lineage>
</organism>
<keyword evidence="2" id="KW-1185">Reference proteome</keyword>
<proteinExistence type="predicted"/>
<comment type="caution">
    <text evidence="1">The sequence shown here is derived from an EMBL/GenBank/DDBJ whole genome shotgun (WGS) entry which is preliminary data.</text>
</comment>
<gene>
    <name evidence="1" type="ORF">HPB50_018320</name>
</gene>
<protein>
    <submittedName>
        <fullName evidence="1">Uncharacterized protein</fullName>
    </submittedName>
</protein>
<dbReference type="EMBL" id="CM023489">
    <property type="protein sequence ID" value="KAH6922704.1"/>
    <property type="molecule type" value="Genomic_DNA"/>
</dbReference>
<evidence type="ECO:0000313" key="1">
    <source>
        <dbReference type="EMBL" id="KAH6922704.1"/>
    </source>
</evidence>
<evidence type="ECO:0000313" key="2">
    <source>
        <dbReference type="Proteomes" id="UP000821845"/>
    </source>
</evidence>
<reference evidence="1" key="1">
    <citation type="submission" date="2020-05" db="EMBL/GenBank/DDBJ databases">
        <title>Large-scale comparative analyses of tick genomes elucidate their genetic diversity and vector capacities.</title>
        <authorList>
            <person name="Jia N."/>
            <person name="Wang J."/>
            <person name="Shi W."/>
            <person name="Du L."/>
            <person name="Sun Y."/>
            <person name="Zhan W."/>
            <person name="Jiang J."/>
            <person name="Wang Q."/>
            <person name="Zhang B."/>
            <person name="Ji P."/>
            <person name="Sakyi L.B."/>
            <person name="Cui X."/>
            <person name="Yuan T."/>
            <person name="Jiang B."/>
            <person name="Yang W."/>
            <person name="Lam T.T.-Y."/>
            <person name="Chang Q."/>
            <person name="Ding S."/>
            <person name="Wang X."/>
            <person name="Zhu J."/>
            <person name="Ruan X."/>
            <person name="Zhao L."/>
            <person name="Wei J."/>
            <person name="Que T."/>
            <person name="Du C."/>
            <person name="Cheng J."/>
            <person name="Dai P."/>
            <person name="Han X."/>
            <person name="Huang E."/>
            <person name="Gao Y."/>
            <person name="Liu J."/>
            <person name="Shao H."/>
            <person name="Ye R."/>
            <person name="Li L."/>
            <person name="Wei W."/>
            <person name="Wang X."/>
            <person name="Wang C."/>
            <person name="Yang T."/>
            <person name="Huo Q."/>
            <person name="Li W."/>
            <person name="Guo W."/>
            <person name="Chen H."/>
            <person name="Zhou L."/>
            <person name="Ni X."/>
            <person name="Tian J."/>
            <person name="Zhou Y."/>
            <person name="Sheng Y."/>
            <person name="Liu T."/>
            <person name="Pan Y."/>
            <person name="Xia L."/>
            <person name="Li J."/>
            <person name="Zhao F."/>
            <person name="Cao W."/>
        </authorList>
    </citation>
    <scope>NUCLEOTIDE SEQUENCE</scope>
    <source>
        <strain evidence="1">Hyas-2018</strain>
    </source>
</reference>
<accession>A0ACB7RQD6</accession>
<name>A0ACB7RQD6_HYAAI</name>